<name>A0A512DFB7_9CELL</name>
<gene>
    <name evidence="12" type="ORF">CAE01nite_28920</name>
</gene>
<keyword evidence="5" id="KW-0827">Tyrosine biosynthesis</keyword>
<dbReference type="Gene3D" id="1.10.3660.10">
    <property type="entry name" value="6-phosphogluconate dehydrogenase C-terminal like domain"/>
    <property type="match status" value="1"/>
</dbReference>
<dbReference type="EC" id="1.3.1.12" evidence="3"/>
<dbReference type="RefSeq" id="WP_146905990.1">
    <property type="nucleotide sequence ID" value="NZ_BAAARM010000008.1"/>
</dbReference>
<evidence type="ECO:0000256" key="8">
    <source>
        <dbReference type="ARBA" id="ARBA00023141"/>
    </source>
</evidence>
<dbReference type="AlphaFoldDB" id="A0A512DFB7"/>
<sequence>MTEGSVAPVATRGPVRVVGTGLLGTSVGLSLATRGVDVVLHDSSRTAMYLARDLGAGRPATPDDDADVRLVVVAVPPDITADVVRAELAAHPSAVVTDVASVKGYVLDELRASGVDLRRYVGSHPMAGRELSGPAAAVPDLFVGRPWVLTGTGEPDAVLAVRTLATDLGAVPVTMDAAEHDAAMALVSHVPQVAASLVAGRLTDAPDAALSLAGQGLRDVTRIASSDPRLWTSILAANAGPVRDVLVALRADLDRVIDALGHADLATGPETVAAGALGTVATTIAHGNTGVARIPGKHGGAHREYRVVTVLVPDAPGELARLLADVGDAGVNLEDLRMEHSPRHPMGMAAISVLPDRGDHLENELAARGWRLAS</sequence>
<evidence type="ECO:0000256" key="5">
    <source>
        <dbReference type="ARBA" id="ARBA00022498"/>
    </source>
</evidence>
<keyword evidence="8" id="KW-0028">Amino-acid biosynthesis</keyword>
<dbReference type="SUPFAM" id="SSF55021">
    <property type="entry name" value="ACT-like"/>
    <property type="match status" value="1"/>
</dbReference>
<dbReference type="SUPFAM" id="SSF48179">
    <property type="entry name" value="6-phosphogluconate dehydrogenase C-terminal domain-like"/>
    <property type="match status" value="1"/>
</dbReference>
<evidence type="ECO:0000313" key="12">
    <source>
        <dbReference type="EMBL" id="GEO35167.1"/>
    </source>
</evidence>
<evidence type="ECO:0000256" key="7">
    <source>
        <dbReference type="ARBA" id="ARBA00023027"/>
    </source>
</evidence>
<dbReference type="PANTHER" id="PTHR21363">
    <property type="entry name" value="PREPHENATE DEHYDROGENASE"/>
    <property type="match status" value="1"/>
</dbReference>
<dbReference type="UniPathway" id="UPA00122">
    <property type="reaction ID" value="UER00961"/>
</dbReference>
<evidence type="ECO:0000259" key="11">
    <source>
        <dbReference type="PROSITE" id="PS51671"/>
    </source>
</evidence>
<dbReference type="InterPro" id="IPR003099">
    <property type="entry name" value="Prephen_DH"/>
</dbReference>
<dbReference type="GO" id="GO:0004665">
    <property type="term" value="F:prephenate dehydrogenase (NADP+) activity"/>
    <property type="evidence" value="ECO:0007669"/>
    <property type="project" value="InterPro"/>
</dbReference>
<feature type="domain" description="Prephenate/arogenate dehydrogenase" evidence="10">
    <location>
        <begin position="13"/>
        <end position="290"/>
    </location>
</feature>
<dbReference type="NCBIfam" id="NF005112">
    <property type="entry name" value="PRK06545.2-4"/>
    <property type="match status" value="1"/>
</dbReference>
<dbReference type="InterPro" id="IPR008927">
    <property type="entry name" value="6-PGluconate_DH-like_C_sf"/>
</dbReference>
<organism evidence="12 13">
    <name type="scientific">Cellulomonas aerilata</name>
    <dbReference type="NCBI Taxonomy" id="515326"/>
    <lineage>
        <taxon>Bacteria</taxon>
        <taxon>Bacillati</taxon>
        <taxon>Actinomycetota</taxon>
        <taxon>Actinomycetes</taxon>
        <taxon>Micrococcales</taxon>
        <taxon>Cellulomonadaceae</taxon>
        <taxon>Cellulomonas</taxon>
    </lineage>
</organism>
<dbReference type="GO" id="GO:0008977">
    <property type="term" value="F:prephenate dehydrogenase (NAD+) activity"/>
    <property type="evidence" value="ECO:0007669"/>
    <property type="project" value="UniProtKB-EC"/>
</dbReference>
<dbReference type="InterPro" id="IPR036291">
    <property type="entry name" value="NAD(P)-bd_dom_sf"/>
</dbReference>
<dbReference type="EMBL" id="BJYY01000018">
    <property type="protein sequence ID" value="GEO35167.1"/>
    <property type="molecule type" value="Genomic_DNA"/>
</dbReference>
<dbReference type="Gene3D" id="3.40.50.720">
    <property type="entry name" value="NAD(P)-binding Rossmann-like Domain"/>
    <property type="match status" value="1"/>
</dbReference>
<proteinExistence type="inferred from homology"/>
<evidence type="ECO:0000256" key="9">
    <source>
        <dbReference type="ARBA" id="ARBA00049260"/>
    </source>
</evidence>
<dbReference type="InterPro" id="IPR050812">
    <property type="entry name" value="Preph/Arog_dehydrog"/>
</dbReference>
<dbReference type="SUPFAM" id="SSF51735">
    <property type="entry name" value="NAD(P)-binding Rossmann-fold domains"/>
    <property type="match status" value="1"/>
</dbReference>
<dbReference type="PROSITE" id="PS51671">
    <property type="entry name" value="ACT"/>
    <property type="match status" value="1"/>
</dbReference>
<dbReference type="Gene3D" id="3.30.70.260">
    <property type="match status" value="1"/>
</dbReference>
<dbReference type="PANTHER" id="PTHR21363:SF0">
    <property type="entry name" value="PREPHENATE DEHYDROGENASE [NADP(+)]"/>
    <property type="match status" value="1"/>
</dbReference>
<keyword evidence="7" id="KW-0520">NAD</keyword>
<comment type="similarity">
    <text evidence="2">Belongs to the prephenate/arogenate dehydrogenase family.</text>
</comment>
<reference evidence="12 13" key="1">
    <citation type="submission" date="2019-07" db="EMBL/GenBank/DDBJ databases">
        <title>Whole genome shotgun sequence of Cellulomonas aerilata NBRC 106308.</title>
        <authorList>
            <person name="Hosoyama A."/>
            <person name="Uohara A."/>
            <person name="Ohji S."/>
            <person name="Ichikawa N."/>
        </authorList>
    </citation>
    <scope>NUCLEOTIDE SEQUENCE [LARGE SCALE GENOMIC DNA]</scope>
    <source>
        <strain evidence="12 13">NBRC 106308</strain>
    </source>
</reference>
<feature type="domain" description="ACT" evidence="11">
    <location>
        <begin position="307"/>
        <end position="374"/>
    </location>
</feature>
<dbReference type="Pfam" id="PF02153">
    <property type="entry name" value="PDH_N"/>
    <property type="match status" value="1"/>
</dbReference>
<keyword evidence="8" id="KW-0057">Aromatic amino acid biosynthesis</keyword>
<dbReference type="PROSITE" id="PS51176">
    <property type="entry name" value="PDH_ADH"/>
    <property type="match status" value="1"/>
</dbReference>
<evidence type="ECO:0000256" key="1">
    <source>
        <dbReference type="ARBA" id="ARBA00005067"/>
    </source>
</evidence>
<dbReference type="GO" id="GO:0070403">
    <property type="term" value="F:NAD+ binding"/>
    <property type="evidence" value="ECO:0007669"/>
    <property type="project" value="InterPro"/>
</dbReference>
<dbReference type="GO" id="GO:0006571">
    <property type="term" value="P:tyrosine biosynthetic process"/>
    <property type="evidence" value="ECO:0007669"/>
    <property type="project" value="UniProtKB-UniPathway"/>
</dbReference>
<dbReference type="InterPro" id="IPR046826">
    <property type="entry name" value="PDH_N"/>
</dbReference>
<dbReference type="Proteomes" id="UP000321181">
    <property type="component" value="Unassembled WGS sequence"/>
</dbReference>
<evidence type="ECO:0000256" key="4">
    <source>
        <dbReference type="ARBA" id="ARBA00016891"/>
    </source>
</evidence>
<dbReference type="Pfam" id="PF20463">
    <property type="entry name" value="PDH_C"/>
    <property type="match status" value="1"/>
</dbReference>
<dbReference type="InterPro" id="IPR045865">
    <property type="entry name" value="ACT-like_dom_sf"/>
</dbReference>
<keyword evidence="13" id="KW-1185">Reference proteome</keyword>
<evidence type="ECO:0000256" key="2">
    <source>
        <dbReference type="ARBA" id="ARBA00007964"/>
    </source>
</evidence>
<comment type="catalytic activity">
    <reaction evidence="9">
        <text>prephenate + NAD(+) = 3-(4-hydroxyphenyl)pyruvate + CO2 + NADH</text>
        <dbReference type="Rhea" id="RHEA:13869"/>
        <dbReference type="ChEBI" id="CHEBI:16526"/>
        <dbReference type="ChEBI" id="CHEBI:29934"/>
        <dbReference type="ChEBI" id="CHEBI:36242"/>
        <dbReference type="ChEBI" id="CHEBI:57540"/>
        <dbReference type="ChEBI" id="CHEBI:57945"/>
        <dbReference type="EC" id="1.3.1.12"/>
    </reaction>
</comment>
<evidence type="ECO:0000259" key="10">
    <source>
        <dbReference type="PROSITE" id="PS51176"/>
    </source>
</evidence>
<dbReference type="InterPro" id="IPR046825">
    <property type="entry name" value="PDH_C"/>
</dbReference>
<evidence type="ECO:0000256" key="6">
    <source>
        <dbReference type="ARBA" id="ARBA00023002"/>
    </source>
</evidence>
<keyword evidence="6" id="KW-0560">Oxidoreductase</keyword>
<evidence type="ECO:0000256" key="3">
    <source>
        <dbReference type="ARBA" id="ARBA00012068"/>
    </source>
</evidence>
<accession>A0A512DFB7</accession>
<dbReference type="InterPro" id="IPR002912">
    <property type="entry name" value="ACT_dom"/>
</dbReference>
<comment type="caution">
    <text evidence="12">The sequence shown here is derived from an EMBL/GenBank/DDBJ whole genome shotgun (WGS) entry which is preliminary data.</text>
</comment>
<dbReference type="NCBIfam" id="NF005111">
    <property type="entry name" value="PRK06545.2-3"/>
    <property type="match status" value="1"/>
</dbReference>
<evidence type="ECO:0000313" key="13">
    <source>
        <dbReference type="Proteomes" id="UP000321181"/>
    </source>
</evidence>
<comment type="pathway">
    <text evidence="1">Amino-acid biosynthesis; L-tyrosine biosynthesis; (4-hydroxyphenyl)pyruvate from prephenate (NAD(+) route): step 1/1.</text>
</comment>
<protein>
    <recommendedName>
        <fullName evidence="4">Prephenate dehydrogenase</fullName>
        <ecNumber evidence="3">1.3.1.12</ecNumber>
    </recommendedName>
</protein>
<dbReference type="OrthoDB" id="9802008at2"/>